<evidence type="ECO:0000256" key="3">
    <source>
        <dbReference type="ARBA" id="ARBA00022991"/>
    </source>
</evidence>
<dbReference type="PROSITE" id="PS50112">
    <property type="entry name" value="PAS"/>
    <property type="match status" value="1"/>
</dbReference>
<dbReference type="EMBL" id="VYQE01000001">
    <property type="protein sequence ID" value="KAA9009762.1"/>
    <property type="molecule type" value="Genomic_DNA"/>
</dbReference>
<organism evidence="5 6">
    <name type="scientific">Histidinibacterium aquaticum</name>
    <dbReference type="NCBI Taxonomy" id="2613962"/>
    <lineage>
        <taxon>Bacteria</taxon>
        <taxon>Pseudomonadati</taxon>
        <taxon>Pseudomonadota</taxon>
        <taxon>Alphaproteobacteria</taxon>
        <taxon>Rhodobacterales</taxon>
        <taxon>Paracoccaceae</taxon>
        <taxon>Histidinibacterium</taxon>
    </lineage>
</organism>
<comment type="caution">
    <text evidence="5">The sequence shown here is derived from an EMBL/GenBank/DDBJ whole genome shotgun (WGS) entry which is preliminary data.</text>
</comment>
<reference evidence="5 6" key="1">
    <citation type="submission" date="2019-09" db="EMBL/GenBank/DDBJ databases">
        <authorList>
            <person name="Park J.-S."/>
            <person name="Choi H.-J."/>
        </authorList>
    </citation>
    <scope>NUCLEOTIDE SEQUENCE [LARGE SCALE GENOMIC DNA]</scope>
    <source>
        <strain evidence="5 6">176SS1-4</strain>
    </source>
</reference>
<gene>
    <name evidence="5" type="ORF">F3S47_00385</name>
</gene>
<keyword evidence="1" id="KW-0285">Flavoprotein</keyword>
<dbReference type="Proteomes" id="UP000326554">
    <property type="component" value="Unassembled WGS sequence"/>
</dbReference>
<evidence type="ECO:0000259" key="4">
    <source>
        <dbReference type="PROSITE" id="PS50112"/>
    </source>
</evidence>
<evidence type="ECO:0000256" key="2">
    <source>
        <dbReference type="ARBA" id="ARBA00022643"/>
    </source>
</evidence>
<sequence>MTAHSDDQPSAALRRYFDRTTVPLALSGTEGDVPLMLVNDGFCSLTGYDAEDVAGRNCRLLQGPETTPESKQQLHDFIHDDSVLSGRFEVLNYRKDGSTFVNLVFMTRLRDKTNATRFILASQFDMTRARRSHLQANDTELSRNMADMQATAHEFGLAMAGSAELISDSIATIARLSMDEED</sequence>
<dbReference type="Pfam" id="PF13426">
    <property type="entry name" value="PAS_9"/>
    <property type="match status" value="1"/>
</dbReference>
<dbReference type="CDD" id="cd00130">
    <property type="entry name" value="PAS"/>
    <property type="match status" value="1"/>
</dbReference>
<dbReference type="RefSeq" id="WP_150443247.1">
    <property type="nucleotide sequence ID" value="NZ_VYQE01000001.1"/>
</dbReference>
<keyword evidence="6" id="KW-1185">Reference proteome</keyword>
<dbReference type="AlphaFoldDB" id="A0A5J5GQU1"/>
<dbReference type="InterPro" id="IPR035965">
    <property type="entry name" value="PAS-like_dom_sf"/>
</dbReference>
<proteinExistence type="predicted"/>
<keyword evidence="3" id="KW-0157">Chromophore</keyword>
<dbReference type="NCBIfam" id="TIGR00229">
    <property type="entry name" value="sensory_box"/>
    <property type="match status" value="1"/>
</dbReference>
<name>A0A5J5GQU1_9RHOB</name>
<feature type="domain" description="PAS" evidence="4">
    <location>
        <begin position="9"/>
        <end position="81"/>
    </location>
</feature>
<evidence type="ECO:0000256" key="1">
    <source>
        <dbReference type="ARBA" id="ARBA00022630"/>
    </source>
</evidence>
<dbReference type="PANTHER" id="PTHR47429:SF2">
    <property type="entry name" value="PROTEIN TWIN LOV 1"/>
    <property type="match status" value="1"/>
</dbReference>
<protein>
    <submittedName>
        <fullName evidence="5">PAS domain-containing protein</fullName>
    </submittedName>
</protein>
<accession>A0A5J5GQU1</accession>
<evidence type="ECO:0000313" key="5">
    <source>
        <dbReference type="EMBL" id="KAA9009762.1"/>
    </source>
</evidence>
<dbReference type="Gene3D" id="3.30.450.20">
    <property type="entry name" value="PAS domain"/>
    <property type="match status" value="1"/>
</dbReference>
<dbReference type="SUPFAM" id="SSF55785">
    <property type="entry name" value="PYP-like sensor domain (PAS domain)"/>
    <property type="match status" value="1"/>
</dbReference>
<dbReference type="PANTHER" id="PTHR47429">
    <property type="entry name" value="PROTEIN TWIN LOV 1"/>
    <property type="match status" value="1"/>
</dbReference>
<dbReference type="InterPro" id="IPR000014">
    <property type="entry name" value="PAS"/>
</dbReference>
<evidence type="ECO:0000313" key="6">
    <source>
        <dbReference type="Proteomes" id="UP000326554"/>
    </source>
</evidence>
<keyword evidence="2" id="KW-0288">FMN</keyword>